<dbReference type="RefSeq" id="WP_205088478.1">
    <property type="nucleotide sequence ID" value="NZ_JACJLA010000027.1"/>
</dbReference>
<proteinExistence type="predicted"/>
<protein>
    <recommendedName>
        <fullName evidence="4">Helix-turn-helix domain-containing protein</fullName>
    </recommendedName>
</protein>
<dbReference type="EMBL" id="JACJLA010000027">
    <property type="protein sequence ID" value="MBM6913627.1"/>
    <property type="molecule type" value="Genomic_DNA"/>
</dbReference>
<gene>
    <name evidence="2" type="ORF">H6A01_09900</name>
</gene>
<reference evidence="2 3" key="1">
    <citation type="journal article" date="2021" name="Sci. Rep.">
        <title>The distribution of antibiotic resistance genes in chicken gut microbiota commensals.</title>
        <authorList>
            <person name="Juricova H."/>
            <person name="Matiasovicova J."/>
            <person name="Kubasova T."/>
            <person name="Cejkova D."/>
            <person name="Rychlik I."/>
        </authorList>
    </citation>
    <scope>NUCLEOTIDE SEQUENCE [LARGE SCALE GENOMIC DNA]</scope>
    <source>
        <strain evidence="2 3">An537</strain>
    </source>
</reference>
<feature type="compositionally biased region" description="Basic and acidic residues" evidence="1">
    <location>
        <begin position="237"/>
        <end position="249"/>
    </location>
</feature>
<keyword evidence="3" id="KW-1185">Reference proteome</keyword>
<comment type="caution">
    <text evidence="2">The sequence shown here is derived from an EMBL/GenBank/DDBJ whole genome shotgun (WGS) entry which is preliminary data.</text>
</comment>
<accession>A0ABS2GIH3</accession>
<evidence type="ECO:0000313" key="2">
    <source>
        <dbReference type="EMBL" id="MBM6913627.1"/>
    </source>
</evidence>
<feature type="compositionally biased region" description="Basic and acidic residues" evidence="1">
    <location>
        <begin position="219"/>
        <end position="229"/>
    </location>
</feature>
<dbReference type="Proteomes" id="UP000707138">
    <property type="component" value="Unassembled WGS sequence"/>
</dbReference>
<organism evidence="2 3">
    <name type="scientific">Veillonella magna</name>
    <dbReference type="NCBI Taxonomy" id="464322"/>
    <lineage>
        <taxon>Bacteria</taxon>
        <taxon>Bacillati</taxon>
        <taxon>Bacillota</taxon>
        <taxon>Negativicutes</taxon>
        <taxon>Veillonellales</taxon>
        <taxon>Veillonellaceae</taxon>
        <taxon>Veillonella</taxon>
    </lineage>
</organism>
<feature type="region of interest" description="Disordered" evidence="1">
    <location>
        <begin position="211"/>
        <end position="249"/>
    </location>
</feature>
<name>A0ABS2GIH3_9FIRM</name>
<evidence type="ECO:0000256" key="1">
    <source>
        <dbReference type="SAM" id="MobiDB-lite"/>
    </source>
</evidence>
<evidence type="ECO:0008006" key="4">
    <source>
        <dbReference type="Google" id="ProtNLM"/>
    </source>
</evidence>
<evidence type="ECO:0000313" key="3">
    <source>
        <dbReference type="Proteomes" id="UP000707138"/>
    </source>
</evidence>
<sequence>MNYIEEINKFQVWISLHPDVSTSARILWFALMHYDNVSGWKETFSVAMSSLMEKTGLGKQAIVRARRVLQENRRINYVARKGNQATMYQILSFSGEPIVTTGFSEEANASRTQLPPSTEMGVIDPQAVNQTLTDQTSVNQTSNDRKSVNQISVNQQAACNASDDKVGHTSNAVADDIPNAVAGGIFDYTSSDVASNTPGDVFGNIPCDVPSNTPSGTHADTHTDTHADTILKQNKTKQNDRKENLSKKGDPVELIDEAGCTPPSLEMVQAYCLARGNTVDPKQFVDYYQRRDWFVGQTKMKNWKAVVRSWERRQIVKKQTASPNEQTSSLNEQMPPKKYVYIDAGDGSYVDAEGLPIMFEYH</sequence>